<keyword evidence="16 21" id="KW-0472">Membrane</keyword>
<dbReference type="SUPFAM" id="SSF52047">
    <property type="entry name" value="RNI-like"/>
    <property type="match status" value="2"/>
</dbReference>
<feature type="transmembrane region" description="Helical" evidence="21">
    <location>
        <begin position="697"/>
        <end position="719"/>
    </location>
</feature>
<evidence type="ECO:0000256" key="17">
    <source>
        <dbReference type="ARBA" id="ARBA00023170"/>
    </source>
</evidence>
<keyword evidence="14" id="KW-0067">ATP-binding</keyword>
<evidence type="ECO:0000256" key="19">
    <source>
        <dbReference type="ARBA" id="ARBA00047899"/>
    </source>
</evidence>
<proteinExistence type="inferred from homology"/>
<evidence type="ECO:0000256" key="11">
    <source>
        <dbReference type="ARBA" id="ARBA00022737"/>
    </source>
</evidence>
<keyword evidence="24" id="KW-1185">Reference proteome</keyword>
<dbReference type="FunFam" id="3.80.10.10:FF:000095">
    <property type="entry name" value="LRR receptor-like serine/threonine-protein kinase GSO1"/>
    <property type="match status" value="1"/>
</dbReference>
<evidence type="ECO:0000256" key="7">
    <source>
        <dbReference type="ARBA" id="ARBA00022614"/>
    </source>
</evidence>
<dbReference type="InterPro" id="IPR011009">
    <property type="entry name" value="Kinase-like_dom_sf"/>
</dbReference>
<comment type="similarity">
    <text evidence="2">Belongs to the protein kinase superfamily. Ser/Thr protein kinase family.</text>
</comment>
<dbReference type="Pfam" id="PF13855">
    <property type="entry name" value="LRR_8"/>
    <property type="match status" value="1"/>
</dbReference>
<dbReference type="FunFam" id="3.80.10.10:FF:000288">
    <property type="entry name" value="LRR receptor-like serine/threonine-protein kinase EFR"/>
    <property type="match status" value="1"/>
</dbReference>
<name>A0A022RQC3_ERYGU</name>
<evidence type="ECO:0000256" key="1">
    <source>
        <dbReference type="ARBA" id="ARBA00004162"/>
    </source>
</evidence>
<dbReference type="PANTHER" id="PTHR27008">
    <property type="entry name" value="OS04G0122200 PROTEIN"/>
    <property type="match status" value="1"/>
</dbReference>
<evidence type="ECO:0000256" key="12">
    <source>
        <dbReference type="ARBA" id="ARBA00022741"/>
    </source>
</evidence>
<evidence type="ECO:0000256" key="3">
    <source>
        <dbReference type="ARBA" id="ARBA00012513"/>
    </source>
</evidence>
<dbReference type="EC" id="2.7.11.1" evidence="3"/>
<dbReference type="GO" id="GO:0006952">
    <property type="term" value="P:defense response"/>
    <property type="evidence" value="ECO:0007669"/>
    <property type="project" value="UniProtKB-ARBA"/>
</dbReference>
<keyword evidence="13" id="KW-0418">Kinase</keyword>
<dbReference type="Gene3D" id="1.10.510.10">
    <property type="entry name" value="Transferase(Phosphotransferase) domain 1"/>
    <property type="match status" value="1"/>
</dbReference>
<evidence type="ECO:0000256" key="21">
    <source>
        <dbReference type="SAM" id="Phobius"/>
    </source>
</evidence>
<evidence type="ECO:0000256" key="4">
    <source>
        <dbReference type="ARBA" id="ARBA00022475"/>
    </source>
</evidence>
<dbReference type="GO" id="GO:0005886">
    <property type="term" value="C:plasma membrane"/>
    <property type="evidence" value="ECO:0007669"/>
    <property type="project" value="UniProtKB-SubCell"/>
</dbReference>
<evidence type="ECO:0000256" key="16">
    <source>
        <dbReference type="ARBA" id="ARBA00023136"/>
    </source>
</evidence>
<comment type="catalytic activity">
    <reaction evidence="20">
        <text>L-seryl-[protein] + ATP = O-phospho-L-seryl-[protein] + ADP + H(+)</text>
        <dbReference type="Rhea" id="RHEA:17989"/>
        <dbReference type="Rhea" id="RHEA-COMP:9863"/>
        <dbReference type="Rhea" id="RHEA-COMP:11604"/>
        <dbReference type="ChEBI" id="CHEBI:15378"/>
        <dbReference type="ChEBI" id="CHEBI:29999"/>
        <dbReference type="ChEBI" id="CHEBI:30616"/>
        <dbReference type="ChEBI" id="CHEBI:83421"/>
        <dbReference type="ChEBI" id="CHEBI:456216"/>
        <dbReference type="EC" id="2.7.11.1"/>
    </reaction>
</comment>
<dbReference type="InterPro" id="IPR001611">
    <property type="entry name" value="Leu-rich_rpt"/>
</dbReference>
<dbReference type="STRING" id="4155.A0A022RQC3"/>
<evidence type="ECO:0000259" key="22">
    <source>
        <dbReference type="PROSITE" id="PS50011"/>
    </source>
</evidence>
<evidence type="ECO:0000256" key="8">
    <source>
        <dbReference type="ARBA" id="ARBA00022679"/>
    </source>
</evidence>
<reference evidence="23 24" key="1">
    <citation type="journal article" date="2013" name="Proc. Natl. Acad. Sci. U.S.A.">
        <title>Fine-scale variation in meiotic recombination in Mimulus inferred from population shotgun sequencing.</title>
        <authorList>
            <person name="Hellsten U."/>
            <person name="Wright K.M."/>
            <person name="Jenkins J."/>
            <person name="Shu S."/>
            <person name="Yuan Y."/>
            <person name="Wessler S.R."/>
            <person name="Schmutz J."/>
            <person name="Willis J.H."/>
            <person name="Rokhsar D.S."/>
        </authorList>
    </citation>
    <scope>NUCLEOTIDE SEQUENCE [LARGE SCALE GENOMIC DNA]</scope>
    <source>
        <strain evidence="24">cv. DUN x IM62</strain>
    </source>
</reference>
<comment type="catalytic activity">
    <reaction evidence="19">
        <text>L-threonyl-[protein] + ATP = O-phospho-L-threonyl-[protein] + ADP + H(+)</text>
        <dbReference type="Rhea" id="RHEA:46608"/>
        <dbReference type="Rhea" id="RHEA-COMP:11060"/>
        <dbReference type="Rhea" id="RHEA-COMP:11605"/>
        <dbReference type="ChEBI" id="CHEBI:15378"/>
        <dbReference type="ChEBI" id="CHEBI:30013"/>
        <dbReference type="ChEBI" id="CHEBI:30616"/>
        <dbReference type="ChEBI" id="CHEBI:61977"/>
        <dbReference type="ChEBI" id="CHEBI:456216"/>
        <dbReference type="EC" id="2.7.11.1"/>
    </reaction>
</comment>
<keyword evidence="11" id="KW-0677">Repeat</keyword>
<dbReference type="SMART" id="SM00365">
    <property type="entry name" value="LRR_SD22"/>
    <property type="match status" value="6"/>
</dbReference>
<dbReference type="EMBL" id="KI630365">
    <property type="protein sequence ID" value="EYU41135.1"/>
    <property type="molecule type" value="Genomic_DNA"/>
</dbReference>
<dbReference type="GO" id="GO:0004674">
    <property type="term" value="F:protein serine/threonine kinase activity"/>
    <property type="evidence" value="ECO:0007669"/>
    <property type="project" value="UniProtKB-KW"/>
</dbReference>
<keyword evidence="6" id="KW-0597">Phosphoprotein</keyword>
<dbReference type="Pfam" id="PF00560">
    <property type="entry name" value="LRR_1"/>
    <property type="match status" value="3"/>
</dbReference>
<keyword evidence="9 21" id="KW-0812">Transmembrane</keyword>
<evidence type="ECO:0000256" key="13">
    <source>
        <dbReference type="ARBA" id="ARBA00022777"/>
    </source>
</evidence>
<keyword evidence="5" id="KW-0723">Serine/threonine-protein kinase</keyword>
<evidence type="ECO:0000313" key="23">
    <source>
        <dbReference type="EMBL" id="EYU41135.1"/>
    </source>
</evidence>
<gene>
    <name evidence="23" type="ORF">MIMGU_mgv1a019561mg</name>
</gene>
<evidence type="ECO:0000256" key="20">
    <source>
        <dbReference type="ARBA" id="ARBA00048679"/>
    </source>
</evidence>
<dbReference type="InterPro" id="IPR000719">
    <property type="entry name" value="Prot_kinase_dom"/>
</dbReference>
<dbReference type="FunFam" id="3.30.200.20:FF:000661">
    <property type="entry name" value="Serine-threonine protein kinase plant-type"/>
    <property type="match status" value="1"/>
</dbReference>
<evidence type="ECO:0000256" key="9">
    <source>
        <dbReference type="ARBA" id="ARBA00022692"/>
    </source>
</evidence>
<evidence type="ECO:0000313" key="24">
    <source>
        <dbReference type="Proteomes" id="UP000030748"/>
    </source>
</evidence>
<evidence type="ECO:0000256" key="18">
    <source>
        <dbReference type="ARBA" id="ARBA00023180"/>
    </source>
</evidence>
<dbReference type="Pfam" id="PF23598">
    <property type="entry name" value="LRR_14"/>
    <property type="match status" value="1"/>
</dbReference>
<comment type="subcellular location">
    <subcellularLocation>
        <location evidence="1">Cell membrane</location>
        <topology evidence="1">Single-pass membrane protein</topology>
    </subcellularLocation>
</comment>
<feature type="domain" description="Protein kinase" evidence="22">
    <location>
        <begin position="753"/>
        <end position="1021"/>
    </location>
</feature>
<dbReference type="GO" id="GO:0051707">
    <property type="term" value="P:response to other organism"/>
    <property type="evidence" value="ECO:0007669"/>
    <property type="project" value="UniProtKB-ARBA"/>
</dbReference>
<dbReference type="Proteomes" id="UP000030748">
    <property type="component" value="Unassembled WGS sequence"/>
</dbReference>
<evidence type="ECO:0000256" key="6">
    <source>
        <dbReference type="ARBA" id="ARBA00022553"/>
    </source>
</evidence>
<evidence type="ECO:0000256" key="10">
    <source>
        <dbReference type="ARBA" id="ARBA00022729"/>
    </source>
</evidence>
<evidence type="ECO:0000256" key="15">
    <source>
        <dbReference type="ARBA" id="ARBA00022989"/>
    </source>
</evidence>
<dbReference type="InterPro" id="IPR013210">
    <property type="entry name" value="LRR_N_plant-typ"/>
</dbReference>
<dbReference type="InterPro" id="IPR001245">
    <property type="entry name" value="Ser-Thr/Tyr_kinase_cat_dom"/>
</dbReference>
<evidence type="ECO:0000256" key="2">
    <source>
        <dbReference type="ARBA" id="ARBA00008684"/>
    </source>
</evidence>
<keyword evidence="8" id="KW-0808">Transferase</keyword>
<dbReference type="Gene3D" id="3.80.10.10">
    <property type="entry name" value="Ribonuclease Inhibitor"/>
    <property type="match status" value="4"/>
</dbReference>
<dbReference type="Pfam" id="PF08263">
    <property type="entry name" value="LRRNT_2"/>
    <property type="match status" value="1"/>
</dbReference>
<dbReference type="SMART" id="SM00220">
    <property type="entry name" value="S_TKc"/>
    <property type="match status" value="1"/>
</dbReference>
<dbReference type="AlphaFoldDB" id="A0A022RQC3"/>
<dbReference type="GO" id="GO:0005524">
    <property type="term" value="F:ATP binding"/>
    <property type="evidence" value="ECO:0007669"/>
    <property type="project" value="UniProtKB-KW"/>
</dbReference>
<organism evidence="23 24">
    <name type="scientific">Erythranthe guttata</name>
    <name type="common">Yellow monkey flower</name>
    <name type="synonym">Mimulus guttatus</name>
    <dbReference type="NCBI Taxonomy" id="4155"/>
    <lineage>
        <taxon>Eukaryota</taxon>
        <taxon>Viridiplantae</taxon>
        <taxon>Streptophyta</taxon>
        <taxon>Embryophyta</taxon>
        <taxon>Tracheophyta</taxon>
        <taxon>Spermatophyta</taxon>
        <taxon>Magnoliopsida</taxon>
        <taxon>eudicotyledons</taxon>
        <taxon>Gunneridae</taxon>
        <taxon>Pentapetalae</taxon>
        <taxon>asterids</taxon>
        <taxon>lamiids</taxon>
        <taxon>Lamiales</taxon>
        <taxon>Phrymaceae</taxon>
        <taxon>Erythranthe</taxon>
    </lineage>
</organism>
<dbReference type="Gene3D" id="3.30.200.20">
    <property type="entry name" value="Phosphorylase Kinase, domain 1"/>
    <property type="match status" value="1"/>
</dbReference>
<sequence length="1026" mass="113319">ESSLLTLKSRIINNSGAAVLSTNWTEKTSFCTWIGVTCSRRHPRVTSLNLSSMGLEGTIPEEIGSLSFLTFLDVSNNSFSGEIPARIGNLARLRVLKMSKNQLEGQVPSSLGFLRNLEMLDLADNTLTGEVPWQGLFDISSLKVIAFTRNYQLSGAFPVEINCGAASRLEQIRISLNQFGGDVPESLSRCGQLKIISFSYNNFTGSLTGFENLPQLRILALAVNQFSGTISPSIGNLSNLEILDLSVNLLHGIIPSEIEKLSNLNFISLGENMLTGELPISIFNLTKLDTLSLPKNNLVGTLPISIDKTLPNLRLLYLGNNLFSGKIPYSISNLSKLTIFDVYNNSFTGIIPTNLGNLEQLQVLRLGMNQFTNDLSVPEEEFITSLTNCTNLAILEVPLNPITGVLPKSIGSANFSASLEQFVIYSCRLKGRIPEEIGNLKSLIWLSLGDNEFTGEIPSMLGRLNNMQKLEIYGTNLHGSIPQSLCSLENMYFLSLGRNGLSGNLPACLGDLTSLREIYLEDNGFISNIPSSFWSLQRIQIFSLSNNSFNGSLSPEIANLKGVHVLKLHGNRLSGDIPTTIGQLENLVNLSLSDNMLHDSIPESFANLKLLQYLDLSRNNLSGPIPKSLETLSDLSYFNVSFNELSGEIPHGGRFANFTAELFQGNKGLCGAPRFNVEACKSTTLKSSSRKSKLLKYILPPIVCMLVITTIIILLLTHYRRRSSGTSDKSDLAIGLTHERISYYEILRATRNLDEANLIGKGSIGSVYKGTFSNRTTAAIKIFNLDVQGAFKSFDTECQIMCGLRHRNLVKVITSCSNLDFKALVVEYMRNGGLDEWLYSPKCTFNIAQRLRIMIDVASAMEYLHRGYSCPIVHCDLKPSNILLDEDLVAHVGDFGISKLFTEDQRLAQTKTLGTIVSTAVDVYSYGILLMETFTRKKPTDEMFIGDLTMKNWVLQSFPGALNQIVDAQLLNTDEEYSTLHLESIVRIAIDCTSEIAEERPNMEDVLAMLNKINVELHETKTSVIL</sequence>
<dbReference type="SMART" id="SM00369">
    <property type="entry name" value="LRR_TYP"/>
    <property type="match status" value="10"/>
</dbReference>
<dbReference type="FunFam" id="3.80.10.10:FF:000383">
    <property type="entry name" value="Leucine-rich repeat receptor protein kinase EMS1"/>
    <property type="match status" value="1"/>
</dbReference>
<protein>
    <recommendedName>
        <fullName evidence="3">non-specific serine/threonine protein kinase</fullName>
        <ecNumber evidence="3">2.7.11.1</ecNumber>
    </recommendedName>
</protein>
<dbReference type="InterPro" id="IPR003591">
    <property type="entry name" value="Leu-rich_rpt_typical-subtyp"/>
</dbReference>
<dbReference type="PROSITE" id="PS00108">
    <property type="entry name" value="PROTEIN_KINASE_ST"/>
    <property type="match status" value="1"/>
</dbReference>
<keyword evidence="18" id="KW-0325">Glycoprotein</keyword>
<dbReference type="FunFam" id="1.10.510.10:FF:000358">
    <property type="entry name" value="Putative leucine-rich repeat receptor-like serine/threonine-protein kinase"/>
    <property type="match status" value="1"/>
</dbReference>
<dbReference type="InterPro" id="IPR008271">
    <property type="entry name" value="Ser/Thr_kinase_AS"/>
</dbReference>
<evidence type="ECO:0000256" key="14">
    <source>
        <dbReference type="ARBA" id="ARBA00022840"/>
    </source>
</evidence>
<dbReference type="SUPFAM" id="SSF56112">
    <property type="entry name" value="Protein kinase-like (PK-like)"/>
    <property type="match status" value="1"/>
</dbReference>
<accession>A0A022RQC3</accession>
<keyword evidence="12" id="KW-0547">Nucleotide-binding</keyword>
<keyword evidence="4" id="KW-1003">Cell membrane</keyword>
<dbReference type="PANTHER" id="PTHR27008:SF585">
    <property type="entry name" value="PROTEIN KINASE DOMAIN-CONTAINING PROTEIN"/>
    <property type="match status" value="1"/>
</dbReference>
<evidence type="ECO:0000256" key="5">
    <source>
        <dbReference type="ARBA" id="ARBA00022527"/>
    </source>
</evidence>
<keyword evidence="15 21" id="KW-1133">Transmembrane helix</keyword>
<keyword evidence="7" id="KW-0433">Leucine-rich repeat</keyword>
<dbReference type="InterPro" id="IPR051809">
    <property type="entry name" value="Plant_receptor-like_S/T_kinase"/>
</dbReference>
<dbReference type="eggNOG" id="ENOG502QPYS">
    <property type="taxonomic scope" value="Eukaryota"/>
</dbReference>
<dbReference type="Pfam" id="PF07714">
    <property type="entry name" value="PK_Tyr_Ser-Thr"/>
    <property type="match status" value="1"/>
</dbReference>
<feature type="non-terminal residue" evidence="23">
    <location>
        <position position="1"/>
    </location>
</feature>
<dbReference type="InterPro" id="IPR032675">
    <property type="entry name" value="LRR_dom_sf"/>
</dbReference>
<keyword evidence="17" id="KW-0675">Receptor</keyword>
<dbReference type="InterPro" id="IPR055414">
    <property type="entry name" value="LRR_R13L4/SHOC2-like"/>
</dbReference>
<keyword evidence="10" id="KW-0732">Signal</keyword>
<dbReference type="PROSITE" id="PS50011">
    <property type="entry name" value="PROTEIN_KINASE_DOM"/>
    <property type="match status" value="1"/>
</dbReference>